<accession>A0A1G9LTY5</accession>
<dbReference type="AlphaFoldDB" id="A0A1G9LTY5"/>
<organism evidence="1 2">
    <name type="scientific">Daejeonella rubra</name>
    <dbReference type="NCBI Taxonomy" id="990371"/>
    <lineage>
        <taxon>Bacteria</taxon>
        <taxon>Pseudomonadati</taxon>
        <taxon>Bacteroidota</taxon>
        <taxon>Sphingobacteriia</taxon>
        <taxon>Sphingobacteriales</taxon>
        <taxon>Sphingobacteriaceae</taxon>
        <taxon>Daejeonella</taxon>
    </lineage>
</organism>
<dbReference type="EMBL" id="FNHH01000001">
    <property type="protein sequence ID" value="SDL65201.1"/>
    <property type="molecule type" value="Genomic_DNA"/>
</dbReference>
<reference evidence="2" key="1">
    <citation type="submission" date="2016-10" db="EMBL/GenBank/DDBJ databases">
        <authorList>
            <person name="Varghese N."/>
            <person name="Submissions S."/>
        </authorList>
    </citation>
    <scope>NUCLEOTIDE SEQUENCE [LARGE SCALE GENOMIC DNA]</scope>
    <source>
        <strain evidence="2">DSM 24536</strain>
    </source>
</reference>
<dbReference type="Proteomes" id="UP000199226">
    <property type="component" value="Unassembled WGS sequence"/>
</dbReference>
<sequence>MRSEVRRNTADFKLALPRLDSWLLVLGSPGLDSVVSYLLYVVRKKAVNFKLVLHYPTSYLMLPASYIIPNEDLTIRVLLLVCASK</sequence>
<name>A0A1G9LTY5_9SPHI</name>
<keyword evidence="2" id="KW-1185">Reference proteome</keyword>
<gene>
    <name evidence="1" type="ORF">SAMN05421813_10191</name>
</gene>
<evidence type="ECO:0000313" key="1">
    <source>
        <dbReference type="EMBL" id="SDL65201.1"/>
    </source>
</evidence>
<proteinExistence type="predicted"/>
<protein>
    <submittedName>
        <fullName evidence="1">Uncharacterized protein</fullName>
    </submittedName>
</protein>
<evidence type="ECO:0000313" key="2">
    <source>
        <dbReference type="Proteomes" id="UP000199226"/>
    </source>
</evidence>